<feature type="domain" description="STAS" evidence="7">
    <location>
        <begin position="489"/>
        <end position="657"/>
    </location>
</feature>
<feature type="compositionally biased region" description="Polar residues" evidence="5">
    <location>
        <begin position="658"/>
        <end position="667"/>
    </location>
</feature>
<evidence type="ECO:0000259" key="7">
    <source>
        <dbReference type="PROSITE" id="PS50801"/>
    </source>
</evidence>
<evidence type="ECO:0000256" key="1">
    <source>
        <dbReference type="ARBA" id="ARBA00004141"/>
    </source>
</evidence>
<dbReference type="InterPro" id="IPR002645">
    <property type="entry name" value="STAS_dom"/>
</dbReference>
<dbReference type="PANTHER" id="PTHR11814">
    <property type="entry name" value="SULFATE TRANSPORTER"/>
    <property type="match status" value="1"/>
</dbReference>
<feature type="compositionally biased region" description="Gly residues" evidence="5">
    <location>
        <begin position="681"/>
        <end position="695"/>
    </location>
</feature>
<dbReference type="Pfam" id="PF00916">
    <property type="entry name" value="Sulfate_transp"/>
    <property type="match status" value="1"/>
</dbReference>
<comment type="caution">
    <text evidence="8">The sequence shown here is derived from an EMBL/GenBank/DDBJ whole genome shotgun (WGS) entry which is preliminary data.</text>
</comment>
<dbReference type="Pfam" id="PF01740">
    <property type="entry name" value="STAS"/>
    <property type="match status" value="1"/>
</dbReference>
<evidence type="ECO:0000313" key="8">
    <source>
        <dbReference type="EMBL" id="KAG8627415.1"/>
    </source>
</evidence>
<keyword evidence="9" id="KW-1185">Reference proteome</keyword>
<dbReference type="InterPro" id="IPR001902">
    <property type="entry name" value="SLC26A/SulP_fam"/>
</dbReference>
<feature type="transmembrane region" description="Helical" evidence="6">
    <location>
        <begin position="56"/>
        <end position="79"/>
    </location>
</feature>
<dbReference type="Gene3D" id="3.30.750.24">
    <property type="entry name" value="STAS domain"/>
    <property type="match status" value="1"/>
</dbReference>
<feature type="transmembrane region" description="Helical" evidence="6">
    <location>
        <begin position="167"/>
        <end position="185"/>
    </location>
</feature>
<comment type="subcellular location">
    <subcellularLocation>
        <location evidence="1">Membrane</location>
        <topology evidence="1">Multi-pass membrane protein</topology>
    </subcellularLocation>
</comment>
<keyword evidence="4 6" id="KW-0472">Membrane</keyword>
<dbReference type="NCBIfam" id="TIGR00815">
    <property type="entry name" value="sulP"/>
    <property type="match status" value="1"/>
</dbReference>
<dbReference type="EMBL" id="JAESVG020000005">
    <property type="protein sequence ID" value="KAG8627415.1"/>
    <property type="molecule type" value="Genomic_DNA"/>
</dbReference>
<dbReference type="InterPro" id="IPR036513">
    <property type="entry name" value="STAS_dom_sf"/>
</dbReference>
<organism evidence="8 9">
    <name type="scientific">Elsinoe batatas</name>
    <dbReference type="NCBI Taxonomy" id="2601811"/>
    <lineage>
        <taxon>Eukaryota</taxon>
        <taxon>Fungi</taxon>
        <taxon>Dikarya</taxon>
        <taxon>Ascomycota</taxon>
        <taxon>Pezizomycotina</taxon>
        <taxon>Dothideomycetes</taxon>
        <taxon>Dothideomycetidae</taxon>
        <taxon>Myriangiales</taxon>
        <taxon>Elsinoaceae</taxon>
        <taxon>Elsinoe</taxon>
    </lineage>
</organism>
<dbReference type="CDD" id="cd07042">
    <property type="entry name" value="STAS_SulP_like_sulfate_transporter"/>
    <property type="match status" value="1"/>
</dbReference>
<evidence type="ECO:0000256" key="6">
    <source>
        <dbReference type="SAM" id="Phobius"/>
    </source>
</evidence>
<keyword evidence="3 6" id="KW-1133">Transmembrane helix</keyword>
<dbReference type="GO" id="GO:0016020">
    <property type="term" value="C:membrane"/>
    <property type="evidence" value="ECO:0007669"/>
    <property type="project" value="UniProtKB-SubCell"/>
</dbReference>
<feature type="transmembrane region" description="Helical" evidence="6">
    <location>
        <begin position="245"/>
        <end position="266"/>
    </location>
</feature>
<dbReference type="OrthoDB" id="288203at2759"/>
<name>A0A8K0L4P4_9PEZI</name>
<feature type="transmembrane region" description="Helical" evidence="6">
    <location>
        <begin position="336"/>
        <end position="354"/>
    </location>
</feature>
<feature type="transmembrane region" description="Helical" evidence="6">
    <location>
        <begin position="432"/>
        <end position="463"/>
    </location>
</feature>
<feature type="transmembrane region" description="Helical" evidence="6">
    <location>
        <begin position="374"/>
        <end position="395"/>
    </location>
</feature>
<gene>
    <name evidence="8" type="ORF">KVT40_004898</name>
</gene>
<dbReference type="AlphaFoldDB" id="A0A8K0L4P4"/>
<proteinExistence type="predicted"/>
<dbReference type="Proteomes" id="UP000809789">
    <property type="component" value="Unassembled WGS sequence"/>
</dbReference>
<feature type="transmembrane region" description="Helical" evidence="6">
    <location>
        <begin position="136"/>
        <end position="155"/>
    </location>
</feature>
<dbReference type="PROSITE" id="PS50801">
    <property type="entry name" value="STAS"/>
    <property type="match status" value="1"/>
</dbReference>
<reference evidence="8" key="1">
    <citation type="submission" date="2021-07" db="EMBL/GenBank/DDBJ databases">
        <title>Elsinoe batatas strain:CRI-CJ2 Genome sequencing and assembly.</title>
        <authorList>
            <person name="Huang L."/>
        </authorList>
    </citation>
    <scope>NUCLEOTIDE SEQUENCE</scope>
    <source>
        <strain evidence="8">CRI-CJ2</strain>
    </source>
</reference>
<dbReference type="GO" id="GO:0055085">
    <property type="term" value="P:transmembrane transport"/>
    <property type="evidence" value="ECO:0007669"/>
    <property type="project" value="InterPro"/>
</dbReference>
<feature type="transmembrane region" description="Helical" evidence="6">
    <location>
        <begin position="216"/>
        <end position="233"/>
    </location>
</feature>
<feature type="transmembrane region" description="Helical" evidence="6">
    <location>
        <begin position="402"/>
        <end position="420"/>
    </location>
</feature>
<feature type="transmembrane region" description="Helical" evidence="6">
    <location>
        <begin position="302"/>
        <end position="324"/>
    </location>
</feature>
<evidence type="ECO:0000256" key="5">
    <source>
        <dbReference type="SAM" id="MobiDB-lite"/>
    </source>
</evidence>
<sequence length="695" mass="75556">MKLIDNVKHSFKTDVTWERVGIYGRRGARAAPQRALEYLIDKVPIIGWLPRYNPRWLISDVVAGLTLGIMLIPQSLAYAQIADIPVEYGLMASWLPATLYAFMGTSKDLSTGPTSLIGLLTAKVVHQLQGEYTPQAIAGAVSFWMGAFGMILGFLKLGFLLEFISEPVLTGFISAAAITIGLGQVDNLLGESDVRDGIANTIHDIFAKLPEANGRAAGVGISAILLLCGLQHIGTRWGKTNKIAWLIGITRAFTVLVLYTGISYAVNKGRGEDDYLFSVSEVDANGIQRPAVPDTGLLMKSVGGAIAAFIAAAVEHVAIARAFGARNNYLTDPSQELCYLGVINIANSFFQAMGVGGAMSRTAVNSQCNVRSPLSGFVTTGVVLISLYFLSGALYWIPKATLAAIIITAIWPLVGSWRTYYHFWRTSLVDFVAAMLAFWISLFVATEYGILAGVGWGIVYFLLRQAFARTTIIGSDSTSELARSLDSMRSMPTSIPSDTRIFRFTESVFFPNATRIKNLLVDGVQTFHAPAHTSAHGSEKDRMWSVVSEKRVKKLRKRAGIDVNTLSPLRVLVFDFTKVTFTDATAMHVFKEVLAEVRKYAGAECELRFAGISDAVKHRFERAEWDVRDGYSADSAADVKKMTVFVFRNVADAVNNTRRGSETSSLDINEKEGPKGVCEAEGGGLEDMRGGGGKG</sequence>
<evidence type="ECO:0000256" key="3">
    <source>
        <dbReference type="ARBA" id="ARBA00022989"/>
    </source>
</evidence>
<protein>
    <recommendedName>
        <fullName evidence="7">STAS domain-containing protein</fullName>
    </recommendedName>
</protein>
<evidence type="ECO:0000256" key="4">
    <source>
        <dbReference type="ARBA" id="ARBA00023136"/>
    </source>
</evidence>
<feature type="region of interest" description="Disordered" evidence="5">
    <location>
        <begin position="658"/>
        <end position="695"/>
    </location>
</feature>
<dbReference type="SUPFAM" id="SSF52091">
    <property type="entry name" value="SpoIIaa-like"/>
    <property type="match status" value="1"/>
</dbReference>
<accession>A0A8K0L4P4</accession>
<evidence type="ECO:0000313" key="9">
    <source>
        <dbReference type="Proteomes" id="UP000809789"/>
    </source>
</evidence>
<evidence type="ECO:0000256" key="2">
    <source>
        <dbReference type="ARBA" id="ARBA00022692"/>
    </source>
</evidence>
<keyword evidence="2 6" id="KW-0812">Transmembrane</keyword>
<dbReference type="InterPro" id="IPR011547">
    <property type="entry name" value="SLC26A/SulP_dom"/>
</dbReference>